<evidence type="ECO:0000259" key="4">
    <source>
        <dbReference type="Pfam" id="PF00535"/>
    </source>
</evidence>
<evidence type="ECO:0000256" key="2">
    <source>
        <dbReference type="ARBA" id="ARBA00022676"/>
    </source>
</evidence>
<dbReference type="RefSeq" id="WP_146590530.1">
    <property type="nucleotide sequence ID" value="NZ_SJPO01000012.1"/>
</dbReference>
<dbReference type="GO" id="GO:0016757">
    <property type="term" value="F:glycosyltransferase activity"/>
    <property type="evidence" value="ECO:0007669"/>
    <property type="project" value="UniProtKB-KW"/>
</dbReference>
<gene>
    <name evidence="5" type="primary">epsE_4</name>
    <name evidence="5" type="ORF">Pla123a_41760</name>
</gene>
<evidence type="ECO:0000256" key="3">
    <source>
        <dbReference type="ARBA" id="ARBA00022679"/>
    </source>
</evidence>
<keyword evidence="3 5" id="KW-0808">Transferase</keyword>
<accession>A0A5C5XXD8</accession>
<name>A0A5C5XXD8_9BACT</name>
<keyword evidence="6" id="KW-1185">Reference proteome</keyword>
<evidence type="ECO:0000313" key="6">
    <source>
        <dbReference type="Proteomes" id="UP000318478"/>
    </source>
</evidence>
<dbReference type="PANTHER" id="PTHR43685:SF5">
    <property type="entry name" value="GLYCOSYLTRANSFERASE EPSE-RELATED"/>
    <property type="match status" value="1"/>
</dbReference>
<reference evidence="5 6" key="1">
    <citation type="submission" date="2019-02" db="EMBL/GenBank/DDBJ databases">
        <title>Deep-cultivation of Planctomycetes and their phenomic and genomic characterization uncovers novel biology.</title>
        <authorList>
            <person name="Wiegand S."/>
            <person name="Jogler M."/>
            <person name="Boedeker C."/>
            <person name="Pinto D."/>
            <person name="Vollmers J."/>
            <person name="Rivas-Marin E."/>
            <person name="Kohn T."/>
            <person name="Peeters S.H."/>
            <person name="Heuer A."/>
            <person name="Rast P."/>
            <person name="Oberbeckmann S."/>
            <person name="Bunk B."/>
            <person name="Jeske O."/>
            <person name="Meyerdierks A."/>
            <person name="Storesund J.E."/>
            <person name="Kallscheuer N."/>
            <person name="Luecker S."/>
            <person name="Lage O.M."/>
            <person name="Pohl T."/>
            <person name="Merkel B.J."/>
            <person name="Hornburger P."/>
            <person name="Mueller R.-W."/>
            <person name="Bruemmer F."/>
            <person name="Labrenz M."/>
            <person name="Spormann A.M."/>
            <person name="Op Den Camp H."/>
            <person name="Overmann J."/>
            <person name="Amann R."/>
            <person name="Jetten M.S.M."/>
            <person name="Mascher T."/>
            <person name="Medema M.H."/>
            <person name="Devos D.P."/>
            <person name="Kaster A.-K."/>
            <person name="Ovreas L."/>
            <person name="Rohde M."/>
            <person name="Galperin M.Y."/>
            <person name="Jogler C."/>
        </authorList>
    </citation>
    <scope>NUCLEOTIDE SEQUENCE [LARGE SCALE GENOMIC DNA]</scope>
    <source>
        <strain evidence="5 6">Pla123a</strain>
    </source>
</reference>
<dbReference type="Pfam" id="PF00535">
    <property type="entry name" value="Glycos_transf_2"/>
    <property type="match status" value="1"/>
</dbReference>
<organism evidence="5 6">
    <name type="scientific">Posidoniimonas polymericola</name>
    <dbReference type="NCBI Taxonomy" id="2528002"/>
    <lineage>
        <taxon>Bacteria</taxon>
        <taxon>Pseudomonadati</taxon>
        <taxon>Planctomycetota</taxon>
        <taxon>Planctomycetia</taxon>
        <taxon>Pirellulales</taxon>
        <taxon>Lacipirellulaceae</taxon>
        <taxon>Posidoniimonas</taxon>
    </lineage>
</organism>
<dbReference type="EMBL" id="SJPO01000012">
    <property type="protein sequence ID" value="TWT67620.1"/>
    <property type="molecule type" value="Genomic_DNA"/>
</dbReference>
<dbReference type="InterPro" id="IPR001173">
    <property type="entry name" value="Glyco_trans_2-like"/>
</dbReference>
<evidence type="ECO:0000313" key="5">
    <source>
        <dbReference type="EMBL" id="TWT67620.1"/>
    </source>
</evidence>
<keyword evidence="2 5" id="KW-0328">Glycosyltransferase</keyword>
<sequence length="330" mass="36191">MSTPRVSVLMAAYNATPYLPQAVESILGQTFTDFEFIIVDDGSTDDTPAYLQSLSDPRVRVVSQANTGLAVALNVGLENCRGEYVARMDADDISLPERLGRQVRFLDEQPAVGCVGCQTAQFGDAKIGGGLHMPTTHRDICRALDEGRHALVHPSIMARTELVRRVGGYWSMRLVSEDHDLFMRLSEAAEMANVGPVLFQYRVHAGSLNGKNMRSIIRGIKYSIELAQRRRSRRPAIGYAEFTERLDAAPPVARAREWVSAYAKSSYLAGVGEMYGGRVWRGRAKIAMAAALAPKLTLHRLIRVVAGDKRRGKTTVAAPRAPRASEVGHA</sequence>
<dbReference type="OrthoDB" id="9772170at2"/>
<dbReference type="Gene3D" id="3.90.550.10">
    <property type="entry name" value="Spore Coat Polysaccharide Biosynthesis Protein SpsA, Chain A"/>
    <property type="match status" value="1"/>
</dbReference>
<dbReference type="AlphaFoldDB" id="A0A5C5XXD8"/>
<feature type="domain" description="Glycosyltransferase 2-like" evidence="4">
    <location>
        <begin position="7"/>
        <end position="129"/>
    </location>
</feature>
<comment type="similarity">
    <text evidence="1">Belongs to the glycosyltransferase 2 family.</text>
</comment>
<dbReference type="SUPFAM" id="SSF53448">
    <property type="entry name" value="Nucleotide-diphospho-sugar transferases"/>
    <property type="match status" value="1"/>
</dbReference>
<dbReference type="InterPro" id="IPR050834">
    <property type="entry name" value="Glycosyltransf_2"/>
</dbReference>
<protein>
    <submittedName>
        <fullName evidence="5">Putative glycosyltransferase EpsE</fullName>
        <ecNumber evidence="5">2.4.-.-</ecNumber>
    </submittedName>
</protein>
<evidence type="ECO:0000256" key="1">
    <source>
        <dbReference type="ARBA" id="ARBA00006739"/>
    </source>
</evidence>
<dbReference type="EC" id="2.4.-.-" evidence="5"/>
<dbReference type="InterPro" id="IPR029044">
    <property type="entry name" value="Nucleotide-diphossugar_trans"/>
</dbReference>
<dbReference type="PANTHER" id="PTHR43685">
    <property type="entry name" value="GLYCOSYLTRANSFERASE"/>
    <property type="match status" value="1"/>
</dbReference>
<comment type="caution">
    <text evidence="5">The sequence shown here is derived from an EMBL/GenBank/DDBJ whole genome shotgun (WGS) entry which is preliminary data.</text>
</comment>
<dbReference type="Proteomes" id="UP000318478">
    <property type="component" value="Unassembled WGS sequence"/>
</dbReference>
<proteinExistence type="inferred from homology"/>